<gene>
    <name evidence="2" type="ORF">FA10DRAFT_50756</name>
</gene>
<evidence type="ECO:0000256" key="1">
    <source>
        <dbReference type="SAM" id="Phobius"/>
    </source>
</evidence>
<dbReference type="InParanoid" id="A0A316YF48"/>
<keyword evidence="1" id="KW-0812">Transmembrane</keyword>
<dbReference type="EMBL" id="KZ819643">
    <property type="protein sequence ID" value="PWN86683.1"/>
    <property type="molecule type" value="Genomic_DNA"/>
</dbReference>
<evidence type="ECO:0000313" key="3">
    <source>
        <dbReference type="Proteomes" id="UP000245768"/>
    </source>
</evidence>
<dbReference type="GeneID" id="37047447"/>
<feature type="transmembrane region" description="Helical" evidence="1">
    <location>
        <begin position="111"/>
        <end position="135"/>
    </location>
</feature>
<dbReference type="RefSeq" id="XP_025373881.1">
    <property type="nucleotide sequence ID" value="XM_025525531.1"/>
</dbReference>
<feature type="transmembrane region" description="Helical" evidence="1">
    <location>
        <begin position="15"/>
        <end position="33"/>
    </location>
</feature>
<evidence type="ECO:0000313" key="2">
    <source>
        <dbReference type="EMBL" id="PWN86683.1"/>
    </source>
</evidence>
<keyword evidence="1" id="KW-0472">Membrane</keyword>
<proteinExistence type="predicted"/>
<dbReference type="AlphaFoldDB" id="A0A316YF48"/>
<sequence>MSAVICFSTGNEPPTVLACALLSALGAGSWSTFVPPSTYGVSSSTGQLSLSNRLYIASLLLVNGLIYLFDEVRATVTYRQSAFKGRKPDQDFLDAFSSDKTLLQFMAMAQILIWTSLAAISVEFCALCLSLRHLALEQCRQRWGRRIAPR</sequence>
<dbReference type="Proteomes" id="UP000245768">
    <property type="component" value="Unassembled WGS sequence"/>
</dbReference>
<reference evidence="2 3" key="1">
    <citation type="journal article" date="2018" name="Mol. Biol. Evol.">
        <title>Broad Genomic Sampling Reveals a Smut Pathogenic Ancestry of the Fungal Clade Ustilaginomycotina.</title>
        <authorList>
            <person name="Kijpornyongpan T."/>
            <person name="Mondo S.J."/>
            <person name="Barry K."/>
            <person name="Sandor L."/>
            <person name="Lee J."/>
            <person name="Lipzen A."/>
            <person name="Pangilinan J."/>
            <person name="LaButti K."/>
            <person name="Hainaut M."/>
            <person name="Henrissat B."/>
            <person name="Grigoriev I.V."/>
            <person name="Spatafora J.W."/>
            <person name="Aime M.C."/>
        </authorList>
    </citation>
    <scope>NUCLEOTIDE SEQUENCE [LARGE SCALE GENOMIC DNA]</scope>
    <source>
        <strain evidence="2 3">MCA 4198</strain>
    </source>
</reference>
<name>A0A316YF48_9BASI</name>
<keyword evidence="3" id="KW-1185">Reference proteome</keyword>
<keyword evidence="1" id="KW-1133">Transmembrane helix</keyword>
<accession>A0A316YF48</accession>
<organism evidence="2 3">
    <name type="scientific">Acaromyces ingoldii</name>
    <dbReference type="NCBI Taxonomy" id="215250"/>
    <lineage>
        <taxon>Eukaryota</taxon>
        <taxon>Fungi</taxon>
        <taxon>Dikarya</taxon>
        <taxon>Basidiomycota</taxon>
        <taxon>Ustilaginomycotina</taxon>
        <taxon>Exobasidiomycetes</taxon>
        <taxon>Exobasidiales</taxon>
        <taxon>Cryptobasidiaceae</taxon>
        <taxon>Acaromyces</taxon>
    </lineage>
</organism>
<protein>
    <submittedName>
        <fullName evidence="2">Uncharacterized protein</fullName>
    </submittedName>
</protein>
<feature type="transmembrane region" description="Helical" evidence="1">
    <location>
        <begin position="54"/>
        <end position="69"/>
    </location>
</feature>